<sequence length="436" mass="46999">MAEHDVEIAELLEPGQKPSPHHPSRERVKGKGYFRRLGPGIVTGAADDDPSGIGTYSQVGAATGNRLLWSAPLLLPLAFAVQEACARIALVTGHGLAGVIKRRMPAPILYLCLALVVVANTVNISADLGSMAAALQLLVPVPQLLGVVLFAAIIVIAEVFVPYHQYAKILRWLCLSLLAYVAVMFVAQVEWSQVLHDLFIPQFTWSKGDIALLIAIAGTTISPYLFFWQSAEEVEERRKSSHYRVTSTHVRAMRGDVFAGMFTGVFVMAAIMITAAATLHKNGITDIQTAEQAAQALTPIAGDFAGVLFLLGIVGTGLLSVPVLAGASSYAMAETFGWRESLEKRPSQARAFYGVIFFSILVGLILNLIGLNPMQFLVIAAITNGLAAPILMAVIWWLASDEKLLGKWKSPLWSRILLGIATIAMALLPLLWLLAP</sequence>
<comment type="subcellular location">
    <subcellularLocation>
        <location evidence="1">Membrane</location>
        <topology evidence="1">Multi-pass membrane protein</topology>
    </subcellularLocation>
</comment>
<evidence type="ECO:0000256" key="2">
    <source>
        <dbReference type="ARBA" id="ARBA00022448"/>
    </source>
</evidence>
<evidence type="ECO:0000256" key="6">
    <source>
        <dbReference type="SAM" id="Phobius"/>
    </source>
</evidence>
<evidence type="ECO:0000313" key="8">
    <source>
        <dbReference type="Proteomes" id="UP000243847"/>
    </source>
</evidence>
<dbReference type="OrthoDB" id="9787548at2"/>
<accession>A0A173LYA5</accession>
<proteinExistence type="predicted"/>
<keyword evidence="3 6" id="KW-0812">Transmembrane</keyword>
<feature type="transmembrane region" description="Helical" evidence="6">
    <location>
        <begin position="351"/>
        <end position="370"/>
    </location>
</feature>
<name>A0A173LYA5_9MICO</name>
<feature type="transmembrane region" description="Helical" evidence="6">
    <location>
        <begin position="169"/>
        <end position="190"/>
    </location>
</feature>
<feature type="transmembrane region" description="Helical" evidence="6">
    <location>
        <begin position="257"/>
        <end position="279"/>
    </location>
</feature>
<dbReference type="PANTHER" id="PTHR11706:SF33">
    <property type="entry name" value="NATURAL RESISTANCE-ASSOCIATED MACROPHAGE PROTEIN 2"/>
    <property type="match status" value="1"/>
</dbReference>
<gene>
    <name evidence="7" type="ORF">AUMI_112970</name>
</gene>
<evidence type="ECO:0000256" key="5">
    <source>
        <dbReference type="ARBA" id="ARBA00023136"/>
    </source>
</evidence>
<dbReference type="GO" id="GO:0005384">
    <property type="term" value="F:manganese ion transmembrane transporter activity"/>
    <property type="evidence" value="ECO:0007669"/>
    <property type="project" value="TreeGrafter"/>
</dbReference>
<reference evidence="7 8" key="1">
    <citation type="journal article" date="2016" name="Genome Announc.">
        <title>Complete Genome Sequence of Aurantimicrobium minutum Type Strain KNCT, a Planktonic Ultramicrobacterium Isolated from River Water.</title>
        <authorList>
            <person name="Nakai R."/>
            <person name="Fujisawa T."/>
            <person name="Nakamura Y."/>
            <person name="Nishide H."/>
            <person name="Uchiyama I."/>
            <person name="Baba T."/>
            <person name="Toyoda A."/>
            <person name="Fujiyama A."/>
            <person name="Naganuma T."/>
            <person name="Niki H."/>
        </authorList>
    </citation>
    <scope>NUCLEOTIDE SEQUENCE [LARGE SCALE GENOMIC DNA]</scope>
    <source>
        <strain evidence="7 8">KNC</strain>
    </source>
</reference>
<feature type="transmembrane region" description="Helical" evidence="6">
    <location>
        <begin position="108"/>
        <end position="126"/>
    </location>
</feature>
<dbReference type="Proteomes" id="UP000243847">
    <property type="component" value="Chromosome sequence1"/>
</dbReference>
<dbReference type="GeneID" id="80452488"/>
<feature type="transmembrane region" description="Helical" evidence="6">
    <location>
        <begin position="307"/>
        <end position="330"/>
    </location>
</feature>
<feature type="transmembrane region" description="Helical" evidence="6">
    <location>
        <begin position="412"/>
        <end position="435"/>
    </location>
</feature>
<evidence type="ECO:0000313" key="7">
    <source>
        <dbReference type="EMBL" id="BAU99839.1"/>
    </source>
</evidence>
<dbReference type="EMBL" id="AP017457">
    <property type="protein sequence ID" value="BAU99839.1"/>
    <property type="molecule type" value="Genomic_DNA"/>
</dbReference>
<dbReference type="PANTHER" id="PTHR11706">
    <property type="entry name" value="SOLUTE CARRIER PROTEIN FAMILY 11 MEMBER"/>
    <property type="match status" value="1"/>
</dbReference>
<feature type="transmembrane region" description="Helical" evidence="6">
    <location>
        <begin position="376"/>
        <end position="400"/>
    </location>
</feature>
<dbReference type="Pfam" id="PF01566">
    <property type="entry name" value="Nramp"/>
    <property type="match status" value="1"/>
</dbReference>
<dbReference type="GO" id="GO:0034755">
    <property type="term" value="P:iron ion transmembrane transport"/>
    <property type="evidence" value="ECO:0007669"/>
    <property type="project" value="TreeGrafter"/>
</dbReference>
<dbReference type="AlphaFoldDB" id="A0A173LYA5"/>
<dbReference type="GO" id="GO:0005886">
    <property type="term" value="C:plasma membrane"/>
    <property type="evidence" value="ECO:0007669"/>
    <property type="project" value="TreeGrafter"/>
</dbReference>
<feature type="transmembrane region" description="Helical" evidence="6">
    <location>
        <begin position="210"/>
        <end position="228"/>
    </location>
</feature>
<keyword evidence="2" id="KW-0813">Transport</keyword>
<feature type="transmembrane region" description="Helical" evidence="6">
    <location>
        <begin position="132"/>
        <end position="157"/>
    </location>
</feature>
<dbReference type="KEGG" id="amin:AUMI_112970"/>
<dbReference type="RefSeq" id="WP_096382721.1">
    <property type="nucleotide sequence ID" value="NZ_AP017457.1"/>
</dbReference>
<dbReference type="GO" id="GO:0015086">
    <property type="term" value="F:cadmium ion transmembrane transporter activity"/>
    <property type="evidence" value="ECO:0007669"/>
    <property type="project" value="TreeGrafter"/>
</dbReference>
<evidence type="ECO:0000256" key="4">
    <source>
        <dbReference type="ARBA" id="ARBA00022989"/>
    </source>
</evidence>
<evidence type="ECO:0000256" key="1">
    <source>
        <dbReference type="ARBA" id="ARBA00004141"/>
    </source>
</evidence>
<dbReference type="NCBIfam" id="NF037982">
    <property type="entry name" value="Nramp_1"/>
    <property type="match status" value="1"/>
</dbReference>
<protein>
    <submittedName>
        <fullName evidence="7">Natural resistance-associated macrophage protein</fullName>
    </submittedName>
</protein>
<organism evidence="7 8">
    <name type="scientific">Aurantimicrobium minutum</name>
    <dbReference type="NCBI Taxonomy" id="708131"/>
    <lineage>
        <taxon>Bacteria</taxon>
        <taxon>Bacillati</taxon>
        <taxon>Actinomycetota</taxon>
        <taxon>Actinomycetes</taxon>
        <taxon>Micrococcales</taxon>
        <taxon>Microbacteriaceae</taxon>
        <taxon>Aurantimicrobium</taxon>
    </lineage>
</organism>
<dbReference type="InterPro" id="IPR001046">
    <property type="entry name" value="NRAMP_fam"/>
</dbReference>
<keyword evidence="4 6" id="KW-1133">Transmembrane helix</keyword>
<evidence type="ECO:0000256" key="3">
    <source>
        <dbReference type="ARBA" id="ARBA00022692"/>
    </source>
</evidence>
<keyword evidence="5 6" id="KW-0472">Membrane</keyword>